<evidence type="ECO:0000259" key="4">
    <source>
        <dbReference type="PROSITE" id="PS50048"/>
    </source>
</evidence>
<dbReference type="InterPro" id="IPR021858">
    <property type="entry name" value="Fun_TF"/>
</dbReference>
<dbReference type="PANTHER" id="PTHR37534">
    <property type="entry name" value="TRANSCRIPTIONAL ACTIVATOR PROTEIN UGA3"/>
    <property type="match status" value="1"/>
</dbReference>
<dbReference type="Pfam" id="PF00172">
    <property type="entry name" value="Zn_clus"/>
    <property type="match status" value="1"/>
</dbReference>
<feature type="domain" description="Zn(2)-C6 fungal-type" evidence="4">
    <location>
        <begin position="31"/>
        <end position="61"/>
    </location>
</feature>
<dbReference type="GO" id="GO:0045944">
    <property type="term" value="P:positive regulation of transcription by RNA polymerase II"/>
    <property type="evidence" value="ECO:0007669"/>
    <property type="project" value="TreeGrafter"/>
</dbReference>
<dbReference type="GO" id="GO:0000981">
    <property type="term" value="F:DNA-binding transcription factor activity, RNA polymerase II-specific"/>
    <property type="evidence" value="ECO:0007669"/>
    <property type="project" value="InterPro"/>
</dbReference>
<evidence type="ECO:0000256" key="1">
    <source>
        <dbReference type="ARBA" id="ARBA00004123"/>
    </source>
</evidence>
<reference evidence="5 6" key="1">
    <citation type="journal article" date="2016" name="Proc. Natl. Acad. Sci. U.S.A.">
        <title>Comparative genomics of biotechnologically important yeasts.</title>
        <authorList>
            <person name="Riley R."/>
            <person name="Haridas S."/>
            <person name="Wolfe K.H."/>
            <person name="Lopes M.R."/>
            <person name="Hittinger C.T."/>
            <person name="Goeker M."/>
            <person name="Salamov A.A."/>
            <person name="Wisecaver J.H."/>
            <person name="Long T.M."/>
            <person name="Calvey C.H."/>
            <person name="Aerts A.L."/>
            <person name="Barry K.W."/>
            <person name="Choi C."/>
            <person name="Clum A."/>
            <person name="Coughlan A.Y."/>
            <person name="Deshpande S."/>
            <person name="Douglass A.P."/>
            <person name="Hanson S.J."/>
            <person name="Klenk H.-P."/>
            <person name="LaButti K.M."/>
            <person name="Lapidus A."/>
            <person name="Lindquist E.A."/>
            <person name="Lipzen A.M."/>
            <person name="Meier-Kolthoff J.P."/>
            <person name="Ohm R.A."/>
            <person name="Otillar R.P."/>
            <person name="Pangilinan J.L."/>
            <person name="Peng Y."/>
            <person name="Rokas A."/>
            <person name="Rosa C.A."/>
            <person name="Scheuner C."/>
            <person name="Sibirny A.A."/>
            <person name="Slot J.C."/>
            <person name="Stielow J.B."/>
            <person name="Sun H."/>
            <person name="Kurtzman C.P."/>
            <person name="Blackwell M."/>
            <person name="Grigoriev I.V."/>
            <person name="Jeffries T.W."/>
        </authorList>
    </citation>
    <scope>NUCLEOTIDE SEQUENCE [LARGE SCALE GENOMIC DNA]</scope>
    <source>
        <strain evidence="5 6">NRRL Y-11557</strain>
    </source>
</reference>
<feature type="compositionally biased region" description="Low complexity" evidence="3">
    <location>
        <begin position="1"/>
        <end position="14"/>
    </location>
</feature>
<dbReference type="Proteomes" id="UP000094385">
    <property type="component" value="Unassembled WGS sequence"/>
</dbReference>
<dbReference type="SMART" id="SM00066">
    <property type="entry name" value="GAL4"/>
    <property type="match status" value="1"/>
</dbReference>
<comment type="subcellular location">
    <subcellularLocation>
        <location evidence="1">Nucleus</location>
    </subcellularLocation>
</comment>
<keyword evidence="2" id="KW-0539">Nucleus</keyword>
<sequence>MSSVPSGEQSSEPSGETRKRRRLGLKRSKAGCLQCRQRRKKCQLDRPRCIGCAEREWECTYPTNSDSSLDQNHGAGEMPAEINANSSGLLVYNDEWMATDVTLFSDIFSGLVHAECECEIVNQQKHGCLQCPRRKRKCAFDSLSCIERASPYEYPTASSPETLATYDVDGFLNLPDLEDNTVASAVANRFMVLQFDPFDPLCMLALSLPQKELVHHFAASITSVISYYRDEKYCGKHILSPLTSASSSSPLIFSLCALASAHQAHLRGDEDDQSVDYYTRAIQQVMSSLFKSASDTSQAELLSSILLLVYYQIAKGGNPDAIASFLDCLYRRITAILADLSTSAGIPSFPESTIYLFQVFQYFDVMFSLSTHSQLRDRTLRLHNFLATYYRVHGRLRTDVDAVIGLASDLWPLIVQLAVICNSSEFGANITSEVQFHANLLELELCAWEVPVPLSESLDGQEVAMQASAKVYQIAAQIYLMYIVGQNDTNKMKALVKDGLEWLGRLCTLDGNMAALLWPISVVASECVDVADRVFVKAVLTKLSKRQGMRNVDRVMRAIEKQWEGTPLLELVMHG</sequence>
<dbReference type="CDD" id="cd00067">
    <property type="entry name" value="GAL4"/>
    <property type="match status" value="1"/>
</dbReference>
<organism evidence="5 6">
    <name type="scientific">Lipomyces starkeyi NRRL Y-11557</name>
    <dbReference type="NCBI Taxonomy" id="675824"/>
    <lineage>
        <taxon>Eukaryota</taxon>
        <taxon>Fungi</taxon>
        <taxon>Dikarya</taxon>
        <taxon>Ascomycota</taxon>
        <taxon>Saccharomycotina</taxon>
        <taxon>Lipomycetes</taxon>
        <taxon>Lipomycetales</taxon>
        <taxon>Lipomycetaceae</taxon>
        <taxon>Lipomyces</taxon>
    </lineage>
</organism>
<dbReference type="STRING" id="675824.A0A1E3PVV1"/>
<dbReference type="OrthoDB" id="25818at2759"/>
<evidence type="ECO:0000256" key="2">
    <source>
        <dbReference type="ARBA" id="ARBA00023242"/>
    </source>
</evidence>
<protein>
    <recommendedName>
        <fullName evidence="4">Zn(2)-C6 fungal-type domain-containing protein</fullName>
    </recommendedName>
</protein>
<keyword evidence="6" id="KW-1185">Reference proteome</keyword>
<dbReference type="EMBL" id="KV454303">
    <property type="protein sequence ID" value="ODQ69424.1"/>
    <property type="molecule type" value="Genomic_DNA"/>
</dbReference>
<dbReference type="GO" id="GO:0005634">
    <property type="term" value="C:nucleus"/>
    <property type="evidence" value="ECO:0007669"/>
    <property type="project" value="UniProtKB-SubCell"/>
</dbReference>
<dbReference type="GO" id="GO:0008270">
    <property type="term" value="F:zinc ion binding"/>
    <property type="evidence" value="ECO:0007669"/>
    <property type="project" value="InterPro"/>
</dbReference>
<evidence type="ECO:0000313" key="6">
    <source>
        <dbReference type="Proteomes" id="UP000094385"/>
    </source>
</evidence>
<evidence type="ECO:0000313" key="5">
    <source>
        <dbReference type="EMBL" id="ODQ69424.1"/>
    </source>
</evidence>
<dbReference type="Pfam" id="PF11951">
    <property type="entry name" value="Fungal_trans_2"/>
    <property type="match status" value="1"/>
</dbReference>
<evidence type="ECO:0000256" key="3">
    <source>
        <dbReference type="SAM" id="MobiDB-lite"/>
    </source>
</evidence>
<dbReference type="PROSITE" id="PS50048">
    <property type="entry name" value="ZN2_CY6_FUNGAL_2"/>
    <property type="match status" value="1"/>
</dbReference>
<dbReference type="PROSITE" id="PS00463">
    <property type="entry name" value="ZN2_CY6_FUNGAL_1"/>
    <property type="match status" value="1"/>
</dbReference>
<dbReference type="InterPro" id="IPR001138">
    <property type="entry name" value="Zn2Cys6_DnaBD"/>
</dbReference>
<accession>A0A1E3PVV1</accession>
<dbReference type="AlphaFoldDB" id="A0A1E3PVV1"/>
<name>A0A1E3PVV1_LIPST</name>
<feature type="region of interest" description="Disordered" evidence="3">
    <location>
        <begin position="1"/>
        <end position="25"/>
    </location>
</feature>
<dbReference type="GO" id="GO:0000976">
    <property type="term" value="F:transcription cis-regulatory region binding"/>
    <property type="evidence" value="ECO:0007669"/>
    <property type="project" value="TreeGrafter"/>
</dbReference>
<dbReference type="PANTHER" id="PTHR37534:SF49">
    <property type="entry name" value="LYSINE BIOSYNTHESIS REGULATORY PROTEIN LYS14"/>
    <property type="match status" value="1"/>
</dbReference>
<dbReference type="Gene3D" id="4.10.240.10">
    <property type="entry name" value="Zn(2)-C6 fungal-type DNA-binding domain"/>
    <property type="match status" value="1"/>
</dbReference>
<proteinExistence type="predicted"/>
<dbReference type="SUPFAM" id="SSF57701">
    <property type="entry name" value="Zn2/Cys6 DNA-binding domain"/>
    <property type="match status" value="1"/>
</dbReference>
<dbReference type="InterPro" id="IPR036864">
    <property type="entry name" value="Zn2-C6_fun-type_DNA-bd_sf"/>
</dbReference>
<gene>
    <name evidence="5" type="ORF">LIPSTDRAFT_6631</name>
</gene>